<accession>A0ABW0SAV1</accession>
<reference evidence="3" key="1">
    <citation type="journal article" date="2019" name="Int. J. Syst. Evol. Microbiol.">
        <title>The Global Catalogue of Microorganisms (GCM) 10K type strain sequencing project: providing services to taxonomists for standard genome sequencing and annotation.</title>
        <authorList>
            <consortium name="The Broad Institute Genomics Platform"/>
            <consortium name="The Broad Institute Genome Sequencing Center for Infectious Disease"/>
            <person name="Wu L."/>
            <person name="Ma J."/>
        </authorList>
    </citation>
    <scope>NUCLEOTIDE SEQUENCE [LARGE SCALE GENOMIC DNA]</scope>
    <source>
        <strain evidence="3">KACC 11588</strain>
    </source>
</reference>
<organism evidence="2 3">
    <name type="scientific">Rubellimicrobium aerolatum</name>
    <dbReference type="NCBI Taxonomy" id="490979"/>
    <lineage>
        <taxon>Bacteria</taxon>
        <taxon>Pseudomonadati</taxon>
        <taxon>Pseudomonadota</taxon>
        <taxon>Alphaproteobacteria</taxon>
        <taxon>Rhodobacterales</taxon>
        <taxon>Roseobacteraceae</taxon>
        <taxon>Rubellimicrobium</taxon>
    </lineage>
</organism>
<protein>
    <submittedName>
        <fullName evidence="2">DUF1737 domain-containing protein</fullName>
    </submittedName>
</protein>
<dbReference type="RefSeq" id="WP_209838849.1">
    <property type="nucleotide sequence ID" value="NZ_JAGGJP010000004.1"/>
</dbReference>
<gene>
    <name evidence="2" type="ORF">ACFPOC_06350</name>
</gene>
<name>A0ABW0SAV1_9RHOB</name>
<evidence type="ECO:0000313" key="2">
    <source>
        <dbReference type="EMBL" id="MFC5566041.1"/>
    </source>
</evidence>
<dbReference type="EMBL" id="JBHSNA010000004">
    <property type="protein sequence ID" value="MFC5566041.1"/>
    <property type="molecule type" value="Genomic_DNA"/>
</dbReference>
<evidence type="ECO:0000259" key="1">
    <source>
        <dbReference type="Pfam" id="PF08410"/>
    </source>
</evidence>
<feature type="domain" description="DUF1737" evidence="1">
    <location>
        <begin position="1"/>
        <end position="53"/>
    </location>
</feature>
<dbReference type="Pfam" id="PF08410">
    <property type="entry name" value="DUF1737"/>
    <property type="match status" value="1"/>
</dbReference>
<proteinExistence type="predicted"/>
<comment type="caution">
    <text evidence="2">The sequence shown here is derived from an EMBL/GenBank/DDBJ whole genome shotgun (WGS) entry which is preliminary data.</text>
</comment>
<dbReference type="Proteomes" id="UP001596056">
    <property type="component" value="Unassembled WGS sequence"/>
</dbReference>
<keyword evidence="3" id="KW-1185">Reference proteome</keyword>
<sequence length="67" mass="7497">MRAYRFLTEDDTSAFCHKVTEALSKGWELHGPPAYAFDAARGVMRCGQAVTKDVEGEYSPEMKLGRL</sequence>
<dbReference type="InterPro" id="IPR013619">
    <property type="entry name" value="DUF1737"/>
</dbReference>
<evidence type="ECO:0000313" key="3">
    <source>
        <dbReference type="Proteomes" id="UP001596056"/>
    </source>
</evidence>